<dbReference type="GO" id="GO:1901137">
    <property type="term" value="P:carbohydrate derivative biosynthetic process"/>
    <property type="evidence" value="ECO:0007669"/>
    <property type="project" value="UniProtKB-ARBA"/>
</dbReference>
<feature type="domain" description="Glycosyltransferase subfamily 4-like N-terminal" evidence="4">
    <location>
        <begin position="22"/>
        <end position="196"/>
    </location>
</feature>
<dbReference type="AlphaFoldDB" id="A0A1Q5Q403"/>
<dbReference type="OrthoDB" id="9810929at2"/>
<keyword evidence="2 5" id="KW-0808">Transferase</keyword>
<dbReference type="RefSeq" id="WP_073716017.1">
    <property type="nucleotide sequence ID" value="NZ_MQVR01000013.1"/>
</dbReference>
<evidence type="ECO:0000259" key="4">
    <source>
        <dbReference type="Pfam" id="PF13439"/>
    </source>
</evidence>
<sequence>MRLAFISLHTSPLAEPGRADAGGMNVVVSRAARELARLGHHADLYTRRSDPETPRVIEVEERLRLITLDAGEPTPLAKSEMEQAIAPFSAALDEAIGEVDLIHSHHWFSGVAALPVARRLRIPHVQSYHSVAAPADAASLALGEQSESPGRIAGERAIAVGSDLVVAVSQVEADTIIERYGIAPERVRIARPGVGVEFFTPRTCPPPEHPYLLFAARLQPLKGADLALQAFAGIDDAELRLLLAGDASDDFGDYPATLRTLAADLGIADRVEFVGACTRDRLACLMREATLFLLPSWSETFGLVALESQASGVPVVGWSGAGGLKEAVADTGLLLDTRDVAVWAETINRFLADRAWQERASAASRDFACAHTWRHTADALLAAYQEVRN</sequence>
<dbReference type="Gene3D" id="3.40.50.2000">
    <property type="entry name" value="Glycogen Phosphorylase B"/>
    <property type="match status" value="2"/>
</dbReference>
<keyword evidence="1" id="KW-0328">Glycosyltransferase</keyword>
<dbReference type="Pfam" id="PF13439">
    <property type="entry name" value="Glyco_transf_4"/>
    <property type="match status" value="1"/>
</dbReference>
<evidence type="ECO:0000256" key="2">
    <source>
        <dbReference type="ARBA" id="ARBA00022679"/>
    </source>
</evidence>
<evidence type="ECO:0000256" key="1">
    <source>
        <dbReference type="ARBA" id="ARBA00022676"/>
    </source>
</evidence>
<name>A0A1Q5Q403_9ACTO</name>
<proteinExistence type="predicted"/>
<dbReference type="InterPro" id="IPR028098">
    <property type="entry name" value="Glyco_trans_4-like_N"/>
</dbReference>
<dbReference type="PANTHER" id="PTHR45947">
    <property type="entry name" value="SULFOQUINOVOSYL TRANSFERASE SQD2"/>
    <property type="match status" value="1"/>
</dbReference>
<dbReference type="EMBL" id="MQVR01000013">
    <property type="protein sequence ID" value="OKL54543.1"/>
    <property type="molecule type" value="Genomic_DNA"/>
</dbReference>
<accession>A0A1Q5Q403</accession>
<keyword evidence="6" id="KW-1185">Reference proteome</keyword>
<evidence type="ECO:0000313" key="6">
    <source>
        <dbReference type="Proteomes" id="UP000185628"/>
    </source>
</evidence>
<protein>
    <submittedName>
        <fullName evidence="5">Glycosyl transferase</fullName>
    </submittedName>
</protein>
<evidence type="ECO:0000313" key="5">
    <source>
        <dbReference type="EMBL" id="OKL54543.1"/>
    </source>
</evidence>
<dbReference type="InterPro" id="IPR050194">
    <property type="entry name" value="Glycosyltransferase_grp1"/>
</dbReference>
<feature type="domain" description="Glycosyl transferase family 1" evidence="3">
    <location>
        <begin position="207"/>
        <end position="365"/>
    </location>
</feature>
<dbReference type="GO" id="GO:0016757">
    <property type="term" value="F:glycosyltransferase activity"/>
    <property type="evidence" value="ECO:0007669"/>
    <property type="project" value="UniProtKB-KW"/>
</dbReference>
<dbReference type="InterPro" id="IPR001296">
    <property type="entry name" value="Glyco_trans_1"/>
</dbReference>
<dbReference type="Proteomes" id="UP000185628">
    <property type="component" value="Unassembled WGS sequence"/>
</dbReference>
<gene>
    <name evidence="5" type="ORF">BSZ39_03555</name>
</gene>
<comment type="caution">
    <text evidence="5">The sequence shown here is derived from an EMBL/GenBank/DDBJ whole genome shotgun (WGS) entry which is preliminary data.</text>
</comment>
<reference evidence="6" key="1">
    <citation type="submission" date="2016-12" db="EMBL/GenBank/DDBJ databases">
        <authorList>
            <person name="Meng X."/>
        </authorList>
    </citation>
    <scope>NUCLEOTIDE SEQUENCE [LARGE SCALE GENOMIC DNA]</scope>
    <source>
        <strain evidence="6">DSM 19116</strain>
    </source>
</reference>
<dbReference type="PANTHER" id="PTHR45947:SF13">
    <property type="entry name" value="TRANSFERASE"/>
    <property type="match status" value="1"/>
</dbReference>
<organism evidence="5 6">
    <name type="scientific">Bowdeniella nasicola</name>
    <dbReference type="NCBI Taxonomy" id="208480"/>
    <lineage>
        <taxon>Bacteria</taxon>
        <taxon>Bacillati</taxon>
        <taxon>Actinomycetota</taxon>
        <taxon>Actinomycetes</taxon>
        <taxon>Actinomycetales</taxon>
        <taxon>Actinomycetaceae</taxon>
        <taxon>Bowdeniella</taxon>
    </lineage>
</organism>
<dbReference type="Pfam" id="PF00534">
    <property type="entry name" value="Glycos_transf_1"/>
    <property type="match status" value="1"/>
</dbReference>
<dbReference type="SUPFAM" id="SSF53756">
    <property type="entry name" value="UDP-Glycosyltransferase/glycogen phosphorylase"/>
    <property type="match status" value="1"/>
</dbReference>
<evidence type="ECO:0000259" key="3">
    <source>
        <dbReference type="Pfam" id="PF00534"/>
    </source>
</evidence>